<feature type="signal peptide" evidence="1">
    <location>
        <begin position="1"/>
        <end position="21"/>
    </location>
</feature>
<dbReference type="EMBL" id="JAAOIV010000002">
    <property type="protein sequence ID" value="NHN54768.1"/>
    <property type="molecule type" value="Genomic_DNA"/>
</dbReference>
<keyword evidence="3" id="KW-1185">Reference proteome</keyword>
<evidence type="ECO:0000313" key="2">
    <source>
        <dbReference type="EMBL" id="NHN54768.1"/>
    </source>
</evidence>
<dbReference type="AlphaFoldDB" id="A0A967EG89"/>
<proteinExistence type="predicted"/>
<dbReference type="RefSeq" id="WP_166193017.1">
    <property type="nucleotide sequence ID" value="NZ_JAAOIV010000002.1"/>
</dbReference>
<accession>A0A967EG89</accession>
<feature type="chain" id="PRO_5038592309" description="Peptidase inhibitor family I36" evidence="1">
    <location>
        <begin position="22"/>
        <end position="139"/>
    </location>
</feature>
<gene>
    <name evidence="2" type="ORF">G9U51_03095</name>
</gene>
<protein>
    <recommendedName>
        <fullName evidence="4">Peptidase inhibitor family I36</fullName>
    </recommendedName>
</protein>
<evidence type="ECO:0000313" key="3">
    <source>
        <dbReference type="Proteomes" id="UP000744769"/>
    </source>
</evidence>
<comment type="caution">
    <text evidence="2">The sequence shown here is derived from an EMBL/GenBank/DDBJ whole genome shotgun (WGS) entry which is preliminary data.</text>
</comment>
<evidence type="ECO:0008006" key="4">
    <source>
        <dbReference type="Google" id="ProtNLM"/>
    </source>
</evidence>
<name>A0A967EG89_9MICO</name>
<evidence type="ECO:0000256" key="1">
    <source>
        <dbReference type="SAM" id="SignalP"/>
    </source>
</evidence>
<keyword evidence="1" id="KW-0732">Signal</keyword>
<reference evidence="2" key="1">
    <citation type="submission" date="2020-03" db="EMBL/GenBank/DDBJ databases">
        <title>Draft sequencing of Calidifontibacter sp. DB0510.</title>
        <authorList>
            <person name="Kim D.-U."/>
        </authorList>
    </citation>
    <scope>NUCLEOTIDE SEQUENCE</scope>
    <source>
        <strain evidence="2">DB0510</strain>
    </source>
</reference>
<sequence>MKGKITRLLCIAGLAAGSVVAAPAVGNAMADEAPCPSGMWCVYEDVDFGGRWIPAPYHGDLASEDWDKISSGINNTQNTICMYSYRGDGSGDADLVMEMGPGDNYLSANYGNDEIDAVHVLEGDPQPADCPEQYLPPTV</sequence>
<dbReference type="Proteomes" id="UP000744769">
    <property type="component" value="Unassembled WGS sequence"/>
</dbReference>
<organism evidence="2 3">
    <name type="scientific">Metallococcus carri</name>
    <dbReference type="NCBI Taxonomy" id="1656884"/>
    <lineage>
        <taxon>Bacteria</taxon>
        <taxon>Bacillati</taxon>
        <taxon>Actinomycetota</taxon>
        <taxon>Actinomycetes</taxon>
        <taxon>Micrococcales</taxon>
        <taxon>Dermacoccaceae</taxon>
        <taxon>Metallococcus</taxon>
    </lineage>
</organism>
<dbReference type="Pfam" id="PF03995">
    <property type="entry name" value="Inhibitor_I36"/>
    <property type="match status" value="1"/>
</dbReference>